<organism evidence="3 4">
    <name type="scientific">Pristionchus pacificus</name>
    <name type="common">Parasitic nematode worm</name>
    <dbReference type="NCBI Taxonomy" id="54126"/>
    <lineage>
        <taxon>Eukaryota</taxon>
        <taxon>Metazoa</taxon>
        <taxon>Ecdysozoa</taxon>
        <taxon>Nematoda</taxon>
        <taxon>Chromadorea</taxon>
        <taxon>Rhabditida</taxon>
        <taxon>Rhabditina</taxon>
        <taxon>Diplogasteromorpha</taxon>
        <taxon>Diplogasteroidea</taxon>
        <taxon>Neodiplogasteridae</taxon>
        <taxon>Pristionchus</taxon>
    </lineage>
</organism>
<evidence type="ECO:0000256" key="1">
    <source>
        <dbReference type="SAM" id="MobiDB-lite"/>
    </source>
</evidence>
<dbReference type="Proteomes" id="UP000005239">
    <property type="component" value="Unassembled WGS sequence"/>
</dbReference>
<reference evidence="3" key="2">
    <citation type="submission" date="2022-06" db="UniProtKB">
        <authorList>
            <consortium name="EnsemblMetazoa"/>
        </authorList>
    </citation>
    <scope>IDENTIFICATION</scope>
    <source>
        <strain evidence="3">PS312</strain>
    </source>
</reference>
<accession>A0A2A6C8C2</accession>
<gene>
    <name evidence="3" type="primary">WBGene00093472</name>
</gene>
<feature type="chain" id="PRO_5044005655" evidence="2">
    <location>
        <begin position="19"/>
        <end position="619"/>
    </location>
</feature>
<feature type="region of interest" description="Disordered" evidence="1">
    <location>
        <begin position="481"/>
        <end position="571"/>
    </location>
</feature>
<name>A0A2A6C8C2_PRIPA</name>
<dbReference type="PROSITE" id="PS00018">
    <property type="entry name" value="EF_HAND_1"/>
    <property type="match status" value="1"/>
</dbReference>
<reference evidence="4" key="1">
    <citation type="journal article" date="2008" name="Nat. Genet.">
        <title>The Pristionchus pacificus genome provides a unique perspective on nematode lifestyle and parasitism.</title>
        <authorList>
            <person name="Dieterich C."/>
            <person name="Clifton S.W."/>
            <person name="Schuster L.N."/>
            <person name="Chinwalla A."/>
            <person name="Delehaunty K."/>
            <person name="Dinkelacker I."/>
            <person name="Fulton L."/>
            <person name="Fulton R."/>
            <person name="Godfrey J."/>
            <person name="Minx P."/>
            <person name="Mitreva M."/>
            <person name="Roeseler W."/>
            <person name="Tian H."/>
            <person name="Witte H."/>
            <person name="Yang S.P."/>
            <person name="Wilson R.K."/>
            <person name="Sommer R.J."/>
        </authorList>
    </citation>
    <scope>NUCLEOTIDE SEQUENCE [LARGE SCALE GENOMIC DNA]</scope>
    <source>
        <strain evidence="4">PS312</strain>
    </source>
</reference>
<evidence type="ECO:0000313" key="3">
    <source>
        <dbReference type="EnsemblMetazoa" id="PPA03918.1"/>
    </source>
</evidence>
<dbReference type="AlphaFoldDB" id="A0A2A6C8C2"/>
<feature type="signal peptide" evidence="2">
    <location>
        <begin position="1"/>
        <end position="18"/>
    </location>
</feature>
<dbReference type="InterPro" id="IPR018247">
    <property type="entry name" value="EF_Hand_1_Ca_BS"/>
</dbReference>
<proteinExistence type="predicted"/>
<keyword evidence="2" id="KW-0732">Signal</keyword>
<dbReference type="PANTHER" id="PTHR47248">
    <property type="entry name" value="PROTEIN CBG06772"/>
    <property type="match status" value="1"/>
</dbReference>
<keyword evidence="4" id="KW-1185">Reference proteome</keyword>
<dbReference type="InterPro" id="IPR052861">
    <property type="entry name" value="BPTI/Kunitz_domain"/>
</dbReference>
<feature type="compositionally biased region" description="Basic and acidic residues" evidence="1">
    <location>
        <begin position="488"/>
        <end position="505"/>
    </location>
</feature>
<accession>A0A8R1U3Z4</accession>
<protein>
    <submittedName>
        <fullName evidence="3">Uncharacterized protein</fullName>
    </submittedName>
</protein>
<dbReference type="EnsemblMetazoa" id="PPA03918.1">
    <property type="protein sequence ID" value="PPA03918.1"/>
    <property type="gene ID" value="WBGene00093472"/>
</dbReference>
<sequence length="619" mass="68335">MHSQSVFLLFAAPLITEAKSKCEGLAWNVDEKLNMCLAKHCCKATKDGRSYADSSTCAQYLMVDHFSCGGGVDHKGMCNTKDKDHSCPLGQSCTWGPFGFGFCCDEANEAVWSKEYAAECVVPLKAVTLPGSVEDSGRKTPLYGKWSMDEKLNMCLAKHCCKAAKGDRSIADFNLCQSGRMMDFFTCGGGFKDNNFKTCAPKMPGPPPYPGVSEHKACVPLTTTQAPEPLCPKGEFCLFGPFGFGFCCEEKNEEVWRQNYAAKCPSTMRTVNITQKDVTDEVLRGKTSESITAAGGKIEELVTAEPLNVEQILNGIVEVNAKPKTKETISKKGTALFKELADAKIQQIAVGEPNGQTGESVTASGTLEEVVTTKPLNLEQILSKFAEGIFEVDAKPKTKESEAKKRPNLFKELAEKYARYFTNDKKKRPDVQILPMPIAVGEPNGQKSIDFSLDGYFYQGDKKIANYRIDFHGVHFKQGALRAQRPSELVDPRPSKGGDKDHSGEIEIDELVDPLPPKGDKDDGGDIEIDELVDPRPEKQVENKDDKELVDPIPEKHVPSKDNDKELVDPRPLLHDGEEEAIGCDGAGLLNFMKEQWDKKREENEKAIGEYNYIKNTEP</sequence>
<evidence type="ECO:0000313" key="4">
    <source>
        <dbReference type="Proteomes" id="UP000005239"/>
    </source>
</evidence>
<evidence type="ECO:0000256" key="2">
    <source>
        <dbReference type="SAM" id="SignalP"/>
    </source>
</evidence>
<feature type="compositionally biased region" description="Basic and acidic residues" evidence="1">
    <location>
        <begin position="533"/>
        <end position="571"/>
    </location>
</feature>
<dbReference type="PANTHER" id="PTHR47248:SF8">
    <property type="entry name" value="BPTI_KUNITZ INHIBITOR DOMAIN-CONTAINING PROTEIN-RELATED"/>
    <property type="match status" value="1"/>
</dbReference>